<evidence type="ECO:0000313" key="12">
    <source>
        <dbReference type="EMBL" id="TQE42488.1"/>
    </source>
</evidence>
<keyword evidence="5 9" id="KW-0227">DNA damage</keyword>
<dbReference type="AlphaFoldDB" id="A0A540R437"/>
<dbReference type="PANTHER" id="PTHR11059:SF0">
    <property type="entry name" value="DNA REPAIR PROTEIN RECN"/>
    <property type="match status" value="1"/>
</dbReference>
<dbReference type="SUPFAM" id="SSF52540">
    <property type="entry name" value="P-loop containing nucleoside triphosphate hydrolases"/>
    <property type="match status" value="2"/>
</dbReference>
<comment type="function">
    <text evidence="1 9">May be involved in recombinational repair of damaged DNA.</text>
</comment>
<dbReference type="GO" id="GO:0006281">
    <property type="term" value="P:DNA repair"/>
    <property type="evidence" value="ECO:0007669"/>
    <property type="project" value="UniProtKB-KW"/>
</dbReference>
<evidence type="ECO:0000256" key="4">
    <source>
        <dbReference type="ARBA" id="ARBA00022741"/>
    </source>
</evidence>
<dbReference type="InterPro" id="IPR004604">
    <property type="entry name" value="DNA_recomb/repair_RecN"/>
</dbReference>
<dbReference type="RefSeq" id="WP_066489230.1">
    <property type="nucleotide sequence ID" value="NZ_JADPQA010000018.1"/>
</dbReference>
<evidence type="ECO:0000313" key="13">
    <source>
        <dbReference type="Proteomes" id="UP000318080"/>
    </source>
</evidence>
<organism evidence="12 13">
    <name type="scientific">Corynebacterium phoceense</name>
    <dbReference type="NCBI Taxonomy" id="1686286"/>
    <lineage>
        <taxon>Bacteria</taxon>
        <taxon>Bacillati</taxon>
        <taxon>Actinomycetota</taxon>
        <taxon>Actinomycetes</taxon>
        <taxon>Mycobacteriales</taxon>
        <taxon>Corynebacteriaceae</taxon>
        <taxon>Corynebacterium</taxon>
    </lineage>
</organism>
<dbReference type="InterPro" id="IPR003395">
    <property type="entry name" value="RecF/RecN/SMC_N"/>
</dbReference>
<evidence type="ECO:0000256" key="7">
    <source>
        <dbReference type="ARBA" id="ARBA00023204"/>
    </source>
</evidence>
<keyword evidence="10" id="KW-0175">Coiled coil</keyword>
<dbReference type="GO" id="GO:0006310">
    <property type="term" value="P:DNA recombination"/>
    <property type="evidence" value="ECO:0007669"/>
    <property type="project" value="InterPro"/>
</dbReference>
<keyword evidence="7 9" id="KW-0234">DNA repair</keyword>
<gene>
    <name evidence="12" type="primary">recN</name>
    <name evidence="12" type="ORF">EJK80_12230</name>
</gene>
<evidence type="ECO:0000256" key="2">
    <source>
        <dbReference type="ARBA" id="ARBA00009441"/>
    </source>
</evidence>
<evidence type="ECO:0000256" key="3">
    <source>
        <dbReference type="ARBA" id="ARBA00021315"/>
    </source>
</evidence>
<keyword evidence="13" id="KW-1185">Reference proteome</keyword>
<evidence type="ECO:0000259" key="11">
    <source>
        <dbReference type="Pfam" id="PF02463"/>
    </source>
</evidence>
<dbReference type="Gene3D" id="3.40.50.300">
    <property type="entry name" value="P-loop containing nucleotide triphosphate hydrolases"/>
    <property type="match status" value="2"/>
</dbReference>
<accession>A0A540R437</accession>
<dbReference type="PANTHER" id="PTHR11059">
    <property type="entry name" value="DNA REPAIR PROTEIN RECN"/>
    <property type="match status" value="1"/>
</dbReference>
<dbReference type="GO" id="GO:0005524">
    <property type="term" value="F:ATP binding"/>
    <property type="evidence" value="ECO:0007669"/>
    <property type="project" value="UniProtKB-KW"/>
</dbReference>
<evidence type="ECO:0000256" key="5">
    <source>
        <dbReference type="ARBA" id="ARBA00022763"/>
    </source>
</evidence>
<dbReference type="InterPro" id="IPR027417">
    <property type="entry name" value="P-loop_NTPase"/>
</dbReference>
<name>A0A540R437_9CORY</name>
<dbReference type="NCBIfam" id="TIGR00634">
    <property type="entry name" value="recN"/>
    <property type="match status" value="1"/>
</dbReference>
<evidence type="ECO:0000256" key="8">
    <source>
        <dbReference type="ARBA" id="ARBA00033408"/>
    </source>
</evidence>
<dbReference type="GO" id="GO:0009432">
    <property type="term" value="P:SOS response"/>
    <property type="evidence" value="ECO:0007669"/>
    <property type="project" value="TreeGrafter"/>
</dbReference>
<protein>
    <recommendedName>
        <fullName evidence="3 9">DNA repair protein RecN</fullName>
    </recommendedName>
    <alternativeName>
        <fullName evidence="8 9">Recombination protein N</fullName>
    </alternativeName>
</protein>
<dbReference type="Proteomes" id="UP000318080">
    <property type="component" value="Unassembled WGS sequence"/>
</dbReference>
<evidence type="ECO:0000256" key="6">
    <source>
        <dbReference type="ARBA" id="ARBA00022840"/>
    </source>
</evidence>
<evidence type="ECO:0000256" key="9">
    <source>
        <dbReference type="PIRNR" id="PIRNR003128"/>
    </source>
</evidence>
<comment type="similarity">
    <text evidence="2 9">Belongs to the RecN family.</text>
</comment>
<feature type="domain" description="RecF/RecN/SMC N-terminal" evidence="11">
    <location>
        <begin position="2"/>
        <end position="508"/>
    </location>
</feature>
<dbReference type="GeneID" id="79852925"/>
<evidence type="ECO:0000256" key="1">
    <source>
        <dbReference type="ARBA" id="ARBA00003618"/>
    </source>
</evidence>
<comment type="caution">
    <text evidence="12">The sequence shown here is derived from an EMBL/GenBank/DDBJ whole genome shotgun (WGS) entry which is preliminary data.</text>
</comment>
<dbReference type="GO" id="GO:0043590">
    <property type="term" value="C:bacterial nucleoid"/>
    <property type="evidence" value="ECO:0007669"/>
    <property type="project" value="TreeGrafter"/>
</dbReference>
<evidence type="ECO:0000256" key="10">
    <source>
        <dbReference type="SAM" id="Coils"/>
    </source>
</evidence>
<proteinExistence type="inferred from homology"/>
<dbReference type="CDD" id="cd03241">
    <property type="entry name" value="ABC_RecN"/>
    <property type="match status" value="1"/>
</dbReference>
<dbReference type="PIRSF" id="PIRSF003128">
    <property type="entry name" value="RecN"/>
    <property type="match status" value="1"/>
</dbReference>
<sequence>MLADITIENLGVIERASAELSSGLTVLTGETGAGKTMVVTGLRLLAGGRADSTRVRQGSKKASVEGTFAVDTAAPDIAQAAATVVEDAGGSPDENGEFIVARTVSAAGRSKAYLGGRSVPAATLGEFSSLVLTVHGQNDQLRLLAPEQQLGAVDRSDPAVAPLREAYAESFRTWRALAKDYKTRTESRRELAQEVDRLQFAVDEIDGMHPQSGEDVDLVERIRKLQDVDGLREAATVALGSIDGQEGFEEDAASSLLGQAQAQLSGVEDKQLKALGEQLAEITSRLGDIAGELGAYLADLPADPEELERSLTRQQELKTLTRKYAPDIDGVLAWRDHANERLASIDTSTEALEELAKQVKAAESEMIAHAATLTAAREDAARRLGDAVTAELKGLAMASSEFTVAVKDARYSRTGANEVELQLNGRPLAATASGGELSRVMLALEVVLSANTEGTTMVFDEVDAGVGGRAAVEIGRRLARLATRNQVIVVTHLPQVAAYATTHLHVAKDMYTSGVSTLSERERVEELARMLAGLDGTETGRAHAQELFDRAQAEVAEFRQEKANK</sequence>
<dbReference type="EMBL" id="VHIR01000025">
    <property type="protein sequence ID" value="TQE42488.1"/>
    <property type="molecule type" value="Genomic_DNA"/>
</dbReference>
<dbReference type="Pfam" id="PF02463">
    <property type="entry name" value="SMC_N"/>
    <property type="match status" value="1"/>
</dbReference>
<keyword evidence="6" id="KW-0067">ATP-binding</keyword>
<dbReference type="STRING" id="1686286.GCA_900092335_01721"/>
<feature type="coiled-coil region" evidence="10">
    <location>
        <begin position="345"/>
        <end position="372"/>
    </location>
</feature>
<keyword evidence="4" id="KW-0547">Nucleotide-binding</keyword>
<reference evidence="12 13" key="1">
    <citation type="submission" date="2019-06" db="EMBL/GenBank/DDBJ databases">
        <title>Draft genome of C. phoceense Strain 272.</title>
        <authorList>
            <person name="Pacheco L.G.C."/>
            <person name="Barberis C.M."/>
            <person name="Almuzara M.N."/>
            <person name="Traglia G.M."/>
            <person name="Santos C.S."/>
            <person name="Rocha D.J.P.G."/>
            <person name="Aguiar E.R.G.R."/>
            <person name="Vay C.A."/>
        </authorList>
    </citation>
    <scope>NUCLEOTIDE SEQUENCE [LARGE SCALE GENOMIC DNA]</scope>
    <source>
        <strain evidence="12 13">272</strain>
    </source>
</reference>